<feature type="non-terminal residue" evidence="1">
    <location>
        <position position="1"/>
    </location>
</feature>
<proteinExistence type="predicted"/>
<evidence type="ECO:0000313" key="1">
    <source>
        <dbReference type="EMBL" id="KAK2546822.1"/>
    </source>
</evidence>
<dbReference type="Proteomes" id="UP001249851">
    <property type="component" value="Unassembled WGS sequence"/>
</dbReference>
<name>A0AAD9PPX7_ACRCE</name>
<feature type="non-terminal residue" evidence="1">
    <location>
        <position position="155"/>
    </location>
</feature>
<comment type="caution">
    <text evidence="1">The sequence shown here is derived from an EMBL/GenBank/DDBJ whole genome shotgun (WGS) entry which is preliminary data.</text>
</comment>
<keyword evidence="2" id="KW-1185">Reference proteome</keyword>
<dbReference type="EMBL" id="JARQWQ010000266">
    <property type="protein sequence ID" value="KAK2546822.1"/>
    <property type="molecule type" value="Genomic_DNA"/>
</dbReference>
<gene>
    <name evidence="1" type="ORF">P5673_033452</name>
</gene>
<evidence type="ECO:0000313" key="2">
    <source>
        <dbReference type="Proteomes" id="UP001249851"/>
    </source>
</evidence>
<reference evidence="1" key="1">
    <citation type="journal article" date="2023" name="G3 (Bethesda)">
        <title>Whole genome assembly and annotation of the endangered Caribbean coral Acropora cervicornis.</title>
        <authorList>
            <person name="Selwyn J.D."/>
            <person name="Vollmer S.V."/>
        </authorList>
    </citation>
    <scope>NUCLEOTIDE SEQUENCE</scope>
    <source>
        <strain evidence="1">K2</strain>
    </source>
</reference>
<sequence>QPTRITSSTRTLIDHIFTNKPNIITNHGILHVGISDHSLIYATHKHNTLKADPKIIASRQFKNFDTRVTYFNDSIKKHSGNLKETWNVINSSLGRKPKMTVINELIDEGKVFVQKEDIAEQMNNHFCSLGSKLSSCIPDTASQPEDFLGRTDLNF</sequence>
<dbReference type="AlphaFoldDB" id="A0AAD9PPX7"/>
<reference evidence="1" key="2">
    <citation type="journal article" date="2023" name="Science">
        <title>Genomic signatures of disease resistance in endangered staghorn corals.</title>
        <authorList>
            <person name="Vollmer S.V."/>
            <person name="Selwyn J.D."/>
            <person name="Despard B.A."/>
            <person name="Roesel C.L."/>
        </authorList>
    </citation>
    <scope>NUCLEOTIDE SEQUENCE</scope>
    <source>
        <strain evidence="1">K2</strain>
    </source>
</reference>
<organism evidence="1 2">
    <name type="scientific">Acropora cervicornis</name>
    <name type="common">Staghorn coral</name>
    <dbReference type="NCBI Taxonomy" id="6130"/>
    <lineage>
        <taxon>Eukaryota</taxon>
        <taxon>Metazoa</taxon>
        <taxon>Cnidaria</taxon>
        <taxon>Anthozoa</taxon>
        <taxon>Hexacorallia</taxon>
        <taxon>Scleractinia</taxon>
        <taxon>Astrocoeniina</taxon>
        <taxon>Acroporidae</taxon>
        <taxon>Acropora</taxon>
    </lineage>
</organism>
<accession>A0AAD9PPX7</accession>
<protein>
    <submittedName>
        <fullName evidence="1">Uncharacterized protein</fullName>
    </submittedName>
</protein>